<dbReference type="Proteomes" id="UP001341840">
    <property type="component" value="Unassembled WGS sequence"/>
</dbReference>
<dbReference type="InterPro" id="IPR054502">
    <property type="entry name" value="bHLH-TF_ACT-like_plant"/>
</dbReference>
<evidence type="ECO:0000256" key="2">
    <source>
        <dbReference type="ARBA" id="ARBA00023242"/>
    </source>
</evidence>
<name>A0ABU6XF07_9FABA</name>
<evidence type="ECO:0000256" key="1">
    <source>
        <dbReference type="ARBA" id="ARBA00004123"/>
    </source>
</evidence>
<comment type="subcellular location">
    <subcellularLocation>
        <location evidence="1">Nucleus</location>
    </subcellularLocation>
</comment>
<accession>A0ABU6XF07</accession>
<reference evidence="5 6" key="1">
    <citation type="journal article" date="2023" name="Plants (Basel)">
        <title>Bridging the Gap: Combining Genomics and Transcriptomics Approaches to Understand Stylosanthes scabra, an Orphan Legume from the Brazilian Caatinga.</title>
        <authorList>
            <person name="Ferreira-Neto J.R.C."/>
            <person name="da Silva M.D."/>
            <person name="Binneck E."/>
            <person name="de Melo N.F."/>
            <person name="da Silva R.H."/>
            <person name="de Melo A.L.T.M."/>
            <person name="Pandolfi V."/>
            <person name="Bustamante F.O."/>
            <person name="Brasileiro-Vidal A.C."/>
            <person name="Benko-Iseppon A.M."/>
        </authorList>
    </citation>
    <scope>NUCLEOTIDE SEQUENCE [LARGE SCALE GENOMIC DNA]</scope>
    <source>
        <tissue evidence="5">Leaves</tissue>
    </source>
</reference>
<gene>
    <name evidence="5" type="ORF">PIB30_046921</name>
</gene>
<evidence type="ECO:0000313" key="6">
    <source>
        <dbReference type="Proteomes" id="UP001341840"/>
    </source>
</evidence>
<dbReference type="InterPro" id="IPR051358">
    <property type="entry name" value="TF_AMS/ICE1/BHLH6-like"/>
</dbReference>
<feature type="coiled-coil region" evidence="3">
    <location>
        <begin position="46"/>
        <end position="73"/>
    </location>
</feature>
<sequence>MACRVQRRISLRRKLHLLRALANSNSLKGKRGSIPKSSIVYIYKLKVALESIKREYENILKDVEEKNKEEVVKVEKVKGGGRFVVRIKCEKGGEKLVPILEAFEEMGVNVENAKVSCEGGFRMEAIVGVAEQDQTVVDVTHITEALLKAIATTTQ</sequence>
<keyword evidence="3" id="KW-0175">Coiled coil</keyword>
<dbReference type="PANTHER" id="PTHR31945">
    <property type="entry name" value="TRANSCRIPTION FACTOR SCREAM2-RELATED"/>
    <property type="match status" value="1"/>
</dbReference>
<keyword evidence="2" id="KW-0539">Nucleus</keyword>
<evidence type="ECO:0000313" key="5">
    <source>
        <dbReference type="EMBL" id="MED6196386.1"/>
    </source>
</evidence>
<comment type="caution">
    <text evidence="5">The sequence shown here is derived from an EMBL/GenBank/DDBJ whole genome shotgun (WGS) entry which is preliminary data.</text>
</comment>
<feature type="domain" description="Plant bHLH transcription factor ACT-like" evidence="4">
    <location>
        <begin position="72"/>
        <end position="151"/>
    </location>
</feature>
<evidence type="ECO:0000256" key="3">
    <source>
        <dbReference type="SAM" id="Coils"/>
    </source>
</evidence>
<keyword evidence="6" id="KW-1185">Reference proteome</keyword>
<protein>
    <recommendedName>
        <fullName evidence="4">Plant bHLH transcription factor ACT-like domain-containing protein</fullName>
    </recommendedName>
</protein>
<organism evidence="5 6">
    <name type="scientific">Stylosanthes scabra</name>
    <dbReference type="NCBI Taxonomy" id="79078"/>
    <lineage>
        <taxon>Eukaryota</taxon>
        <taxon>Viridiplantae</taxon>
        <taxon>Streptophyta</taxon>
        <taxon>Embryophyta</taxon>
        <taxon>Tracheophyta</taxon>
        <taxon>Spermatophyta</taxon>
        <taxon>Magnoliopsida</taxon>
        <taxon>eudicotyledons</taxon>
        <taxon>Gunneridae</taxon>
        <taxon>Pentapetalae</taxon>
        <taxon>rosids</taxon>
        <taxon>fabids</taxon>
        <taxon>Fabales</taxon>
        <taxon>Fabaceae</taxon>
        <taxon>Papilionoideae</taxon>
        <taxon>50 kb inversion clade</taxon>
        <taxon>dalbergioids sensu lato</taxon>
        <taxon>Dalbergieae</taxon>
        <taxon>Pterocarpus clade</taxon>
        <taxon>Stylosanthes</taxon>
    </lineage>
</organism>
<evidence type="ECO:0000259" key="4">
    <source>
        <dbReference type="Pfam" id="PF22754"/>
    </source>
</evidence>
<dbReference type="PANTHER" id="PTHR31945:SF27">
    <property type="entry name" value="TRANSCRIPTION FACTOR BHLH35-LIKE PROTEIN"/>
    <property type="match status" value="1"/>
</dbReference>
<dbReference type="Pfam" id="PF22754">
    <property type="entry name" value="bHLH-TF_ACT-like_plant"/>
    <property type="match status" value="1"/>
</dbReference>
<proteinExistence type="predicted"/>
<dbReference type="EMBL" id="JASCZI010211745">
    <property type="protein sequence ID" value="MED6196386.1"/>
    <property type="molecule type" value="Genomic_DNA"/>
</dbReference>